<dbReference type="Gene3D" id="2.80.10.50">
    <property type="match status" value="1"/>
</dbReference>
<dbReference type="SUPFAM" id="SSF48208">
    <property type="entry name" value="Six-hairpin glycosidases"/>
    <property type="match status" value="1"/>
</dbReference>
<dbReference type="STRING" id="1121322.SAMN02745136_05414"/>
<keyword evidence="2" id="KW-1185">Reference proteome</keyword>
<accession>A0A1M7CH52</accession>
<gene>
    <name evidence="1" type="ORF">SAMN02745136_05414</name>
</gene>
<dbReference type="InterPro" id="IPR035992">
    <property type="entry name" value="Ricin_B-like_lectins"/>
</dbReference>
<evidence type="ECO:0000313" key="2">
    <source>
        <dbReference type="Proteomes" id="UP000184386"/>
    </source>
</evidence>
<dbReference type="CDD" id="cd23432">
    <property type="entry name" value="beta-trefoil_Ricin_EndoBetaGal-like"/>
    <property type="match status" value="1"/>
</dbReference>
<dbReference type="RefSeq" id="WP_073280312.1">
    <property type="nucleotide sequence ID" value="NZ_FRAC01000043.1"/>
</dbReference>
<dbReference type="GO" id="GO:0005975">
    <property type="term" value="P:carbohydrate metabolic process"/>
    <property type="evidence" value="ECO:0007669"/>
    <property type="project" value="InterPro"/>
</dbReference>
<dbReference type="SUPFAM" id="SSF50370">
    <property type="entry name" value="Ricin B-like lectins"/>
    <property type="match status" value="1"/>
</dbReference>
<dbReference type="InterPro" id="IPR008928">
    <property type="entry name" value="6-hairpin_glycosidase_sf"/>
</dbReference>
<dbReference type="AlphaFoldDB" id="A0A1M7CH52"/>
<protein>
    <submittedName>
        <fullName evidence="1">Uncharacterized protein</fullName>
    </submittedName>
</protein>
<sequence>MRKASRFFGMVLMIALLLTAVAAIYFPEDASAYTISKMEGVIGWDGDKDSPIPRMNGSMYIRDGRNLDLWFSIYNNPTTQKWYNEEGYLPCLVTEFERDNCTVKIKHFGDKVTLGGNNFVIAYSRVSVYNHGTSAVTLAPGQNSNYTALTNNSTTVQPGQTVNHDFAIAADRFGGTYAWPSSSSIAAAGSWDTHYTNMKNFWNGKLGNIVNITQLPDTSLINAYKAGYCYTRIINDGYDIHVGENGYDIVFDHDSIGIITNLINLGDLGDAKNFIDRIQSALQYSDAKWKFSWPYALYLLKSGDTAYVNENFDVIKSNTHTIESERTGPDGIMKMTNDLDSDGYWTMDNCSALFGLSTYKYICDRLGKTSESAWASNLYDSLLTSVNNKLDQTRSAYGLNYIPASIVQPNTANRCSEPRDANWASQMLFGRWNWDGYLFGADQSGTLLDAVDATYDYGFGRLIGNLPAHDFGGYPHGFYSSAYNAGYGSGGLRGNAYRTEGIYAYKFMINDAMTSPYGWWEGIWYPDTTVPWQGTHPGDGGGSCPHMWGQATATKVLIDSLIAEKSDGTVLVGNGIPNEWLISGKVTELSNYPIKDNGRMGVKIEGLANNQVRVILSGTQARNNVVVRIPAFINNIIATTAGTIDNEEGTVTIPAATTSVTVTYGSNPQYGKDMGGTQNPPPAQLQYRIKNVWTGSYMHLENKNGTVQYGDLNTGWESMKWIVEDVGDGSGTKRIKNVWTGDYLTIENVTGYVQYAKLNTNWWSMMWILEDIGEGKTRIKSRWPEHSEYMHTENKTGYVQSGSILSGWLSAQWVLEPIN</sequence>
<dbReference type="InterPro" id="IPR012341">
    <property type="entry name" value="6hp_glycosidase-like_sf"/>
</dbReference>
<dbReference type="EMBL" id="FRAC01000043">
    <property type="protein sequence ID" value="SHL66503.1"/>
    <property type="molecule type" value="Genomic_DNA"/>
</dbReference>
<organism evidence="1 2">
    <name type="scientific">Anaerocolumna jejuensis DSM 15929</name>
    <dbReference type="NCBI Taxonomy" id="1121322"/>
    <lineage>
        <taxon>Bacteria</taxon>
        <taxon>Bacillati</taxon>
        <taxon>Bacillota</taxon>
        <taxon>Clostridia</taxon>
        <taxon>Lachnospirales</taxon>
        <taxon>Lachnospiraceae</taxon>
        <taxon>Anaerocolumna</taxon>
    </lineage>
</organism>
<evidence type="ECO:0000313" key="1">
    <source>
        <dbReference type="EMBL" id="SHL66503.1"/>
    </source>
</evidence>
<reference evidence="1 2" key="1">
    <citation type="submission" date="2016-11" db="EMBL/GenBank/DDBJ databases">
        <authorList>
            <person name="Jaros S."/>
            <person name="Januszkiewicz K."/>
            <person name="Wedrychowicz H."/>
        </authorList>
    </citation>
    <scope>NUCLEOTIDE SEQUENCE [LARGE SCALE GENOMIC DNA]</scope>
    <source>
        <strain evidence="1 2">DSM 15929</strain>
    </source>
</reference>
<dbReference type="Gene3D" id="1.50.10.10">
    <property type="match status" value="1"/>
</dbReference>
<proteinExistence type="predicted"/>
<dbReference type="Proteomes" id="UP000184386">
    <property type="component" value="Unassembled WGS sequence"/>
</dbReference>
<dbReference type="OrthoDB" id="504962at2"/>
<name>A0A1M7CH52_9FIRM</name>